<feature type="region of interest" description="Disordered" evidence="1">
    <location>
        <begin position="1"/>
        <end position="25"/>
    </location>
</feature>
<dbReference type="AlphaFoldDB" id="A0A2I0A0Y4"/>
<name>A0A2I0A0Y4_9ASPA</name>
<dbReference type="PANTHER" id="PTHR33494:SF1">
    <property type="entry name" value="C2H2-TYPE DOMAIN-CONTAINING PROTEIN-RELATED"/>
    <property type="match status" value="1"/>
</dbReference>
<keyword evidence="4" id="KW-1185">Reference proteome</keyword>
<feature type="compositionally biased region" description="Basic and acidic residues" evidence="1">
    <location>
        <begin position="319"/>
        <end position="330"/>
    </location>
</feature>
<evidence type="ECO:0000256" key="1">
    <source>
        <dbReference type="SAM" id="MobiDB-lite"/>
    </source>
</evidence>
<dbReference type="PANTHER" id="PTHR33494">
    <property type="entry name" value="OS02G0793800 PROTEIN"/>
    <property type="match status" value="1"/>
</dbReference>
<dbReference type="OrthoDB" id="1516808at2759"/>
<protein>
    <recommendedName>
        <fullName evidence="2">TRF2/HOY1 PH-like domain-containing protein</fullName>
    </recommendedName>
</protein>
<dbReference type="STRING" id="1088818.A0A2I0A0Y4"/>
<evidence type="ECO:0000313" key="4">
    <source>
        <dbReference type="Proteomes" id="UP000236161"/>
    </source>
</evidence>
<feature type="domain" description="TRF2/HOY1 PH-like" evidence="2">
    <location>
        <begin position="139"/>
        <end position="257"/>
    </location>
</feature>
<accession>A0A2I0A0Y4</accession>
<gene>
    <name evidence="3" type="ORF">AXF42_Ash010887</name>
</gene>
<feature type="region of interest" description="Disordered" evidence="1">
    <location>
        <begin position="297"/>
        <end position="330"/>
    </location>
</feature>
<proteinExistence type="predicted"/>
<reference evidence="3 4" key="1">
    <citation type="journal article" date="2017" name="Nature">
        <title>The Apostasia genome and the evolution of orchids.</title>
        <authorList>
            <person name="Zhang G.Q."/>
            <person name="Liu K.W."/>
            <person name="Li Z."/>
            <person name="Lohaus R."/>
            <person name="Hsiao Y.Y."/>
            <person name="Niu S.C."/>
            <person name="Wang J.Y."/>
            <person name="Lin Y.C."/>
            <person name="Xu Q."/>
            <person name="Chen L.J."/>
            <person name="Yoshida K."/>
            <person name="Fujiwara S."/>
            <person name="Wang Z.W."/>
            <person name="Zhang Y.Q."/>
            <person name="Mitsuda N."/>
            <person name="Wang M."/>
            <person name="Liu G.H."/>
            <person name="Pecoraro L."/>
            <person name="Huang H.X."/>
            <person name="Xiao X.J."/>
            <person name="Lin M."/>
            <person name="Wu X.Y."/>
            <person name="Wu W.L."/>
            <person name="Chen Y.Y."/>
            <person name="Chang S.B."/>
            <person name="Sakamoto S."/>
            <person name="Ohme-Takagi M."/>
            <person name="Yagi M."/>
            <person name="Zeng S.J."/>
            <person name="Shen C.Y."/>
            <person name="Yeh C.M."/>
            <person name="Luo Y.B."/>
            <person name="Tsai W.C."/>
            <person name="Van de Peer Y."/>
            <person name="Liu Z.J."/>
        </authorList>
    </citation>
    <scope>NUCLEOTIDE SEQUENCE [LARGE SCALE GENOMIC DNA]</scope>
    <source>
        <strain evidence="4">cv. Shenzhen</strain>
        <tissue evidence="3">Stem</tissue>
    </source>
</reference>
<dbReference type="InterPro" id="IPR057939">
    <property type="entry name" value="TRF2_HOY1_PH"/>
</dbReference>
<evidence type="ECO:0000313" key="3">
    <source>
        <dbReference type="EMBL" id="PKA49202.1"/>
    </source>
</evidence>
<dbReference type="Proteomes" id="UP000236161">
    <property type="component" value="Unassembled WGS sequence"/>
</dbReference>
<organism evidence="3 4">
    <name type="scientific">Apostasia shenzhenica</name>
    <dbReference type="NCBI Taxonomy" id="1088818"/>
    <lineage>
        <taxon>Eukaryota</taxon>
        <taxon>Viridiplantae</taxon>
        <taxon>Streptophyta</taxon>
        <taxon>Embryophyta</taxon>
        <taxon>Tracheophyta</taxon>
        <taxon>Spermatophyta</taxon>
        <taxon>Magnoliopsida</taxon>
        <taxon>Liliopsida</taxon>
        <taxon>Asparagales</taxon>
        <taxon>Orchidaceae</taxon>
        <taxon>Apostasioideae</taxon>
        <taxon>Apostasia</taxon>
    </lineage>
</organism>
<sequence>MVQLPNFDKLRPEPKRLFPAGAAAPPQPLTVKAEIEDPLDDMYGPNNKRSKLAEPAIQQLESKMAMQPCSLYDPLDEPSPLGLRLKKSPSFLDMIQMKLSQEKSVPLSSVTSIALDSAKKKELKSIAVSGATDKLKASNFPASLLRIGTWEYASRYEGDLVAKCYYAKHKLVWEVLDGGLKNKIEIQWSDITALKATCPENEPATLDVVLARRPLFFRETNPQPRKHTLWQATSDFTGGQASIHRRHFLQCQQGLLNKHFEKLVQCDPRLKSLSQHSEIILETSCFETTCLEDQDESKSLGFDNPRENHGSSSVSQDSRLPRSKAESRGTDDSMIDLSHRQMHFCDSGVSLTKAPALRENIYSHSRLTGGHFAQWEQIKAPKLRASMSKDDLVSHLEHCISEQMASGNPLFSADCLPDKGKLEELADHLLSDSQTFVSDERTLMSKVNSFCCLLQKDPSVQNLQTFINSNTENRQDWLEDDDLKQMSERKAIDDPQQSSISRKESFGELLMNLPRIASFPQFLFSITEDHYE</sequence>
<evidence type="ECO:0000259" key="2">
    <source>
        <dbReference type="Pfam" id="PF24818"/>
    </source>
</evidence>
<dbReference type="EMBL" id="KZ452040">
    <property type="protein sequence ID" value="PKA49202.1"/>
    <property type="molecule type" value="Genomic_DNA"/>
</dbReference>
<dbReference type="Pfam" id="PF24818">
    <property type="entry name" value="PH_TRF2_HOY1"/>
    <property type="match status" value="1"/>
</dbReference>